<organism evidence="1 2">
    <name type="scientific">Aeromicrobium endophyticum</name>
    <dbReference type="NCBI Taxonomy" id="2292704"/>
    <lineage>
        <taxon>Bacteria</taxon>
        <taxon>Bacillati</taxon>
        <taxon>Actinomycetota</taxon>
        <taxon>Actinomycetes</taxon>
        <taxon>Propionibacteriales</taxon>
        <taxon>Nocardioidaceae</taxon>
        <taxon>Aeromicrobium</taxon>
    </lineage>
</organism>
<dbReference type="AlphaFoldDB" id="A0A371P153"/>
<dbReference type="GO" id="GO:0016740">
    <property type="term" value="F:transferase activity"/>
    <property type="evidence" value="ECO:0007669"/>
    <property type="project" value="UniProtKB-KW"/>
</dbReference>
<accession>A0A371P153</accession>
<dbReference type="PANTHER" id="PTHR43179:SF7">
    <property type="entry name" value="RHAMNOSYLTRANSFERASE WBBL"/>
    <property type="match status" value="1"/>
</dbReference>
<gene>
    <name evidence="1" type="ORF">DX116_19680</name>
</gene>
<dbReference type="RefSeq" id="WP_119705986.1">
    <property type="nucleotide sequence ID" value="NZ_JBHSOI010000001.1"/>
</dbReference>
<dbReference type="EMBL" id="QUBR01000003">
    <property type="protein sequence ID" value="REK69066.1"/>
    <property type="molecule type" value="Genomic_DNA"/>
</dbReference>
<dbReference type="Proteomes" id="UP000265581">
    <property type="component" value="Unassembled WGS sequence"/>
</dbReference>
<proteinExistence type="predicted"/>
<dbReference type="InterPro" id="IPR029044">
    <property type="entry name" value="Nucleotide-diphossugar_trans"/>
</dbReference>
<protein>
    <submittedName>
        <fullName evidence="1">Glycosyltransferase</fullName>
    </submittedName>
</protein>
<evidence type="ECO:0000313" key="1">
    <source>
        <dbReference type="EMBL" id="REK69066.1"/>
    </source>
</evidence>
<dbReference type="PANTHER" id="PTHR43179">
    <property type="entry name" value="RHAMNOSYLTRANSFERASE WBBL"/>
    <property type="match status" value="1"/>
</dbReference>
<dbReference type="SUPFAM" id="SSF53448">
    <property type="entry name" value="Nucleotide-diphospho-sugar transferases"/>
    <property type="match status" value="1"/>
</dbReference>
<sequence>MTRPHLVVVRAREAGARLAPAALDATSSSLAAQTWDDWTVVTGPDAPAGQDDLQGLLLLPRLVTVPADAREVLVVVLPEGAVLAGDALERIAAAAGGGARLVSWDSDVDDVPALRFGWSPETLWSADYLHGCFALPLDDYRAAAEAAVASDVPLSTWSLLLHVPPDVAPTVHVSRSLVERRPTDAVPVETARRIVQAGLDHRGVPAIADLAGGTTRLAWRPDTWPSVSIVIPSRHNEALLAPLLDSLRLTAAVAAAGAGPAFEVLIVDNGGQTSEHEAFYRRDWPAEHGFELDVLWWQQAPFHYGHVNNEGVRLAHGEVVVLLNDDTLVERGEWLAELVGLATLPGVGCAGTALLDPDGRLQHAGVWLGMWGYAGHLFAGLEPGDDTLMGPTTWYRNTLAVTAACLAVRKDLFEQVGGLDPRFVLAGSDVTLGLDLHASGLRNVCSPHPDVHHLESATRSSAPLGDQLASMVRYQPWHDAGDPYLNARVSLRSKAPRLRRPKERDPVATVRAELGVVL</sequence>
<comment type="caution">
    <text evidence="1">The sequence shown here is derived from an EMBL/GenBank/DDBJ whole genome shotgun (WGS) entry which is preliminary data.</text>
</comment>
<evidence type="ECO:0000313" key="2">
    <source>
        <dbReference type="Proteomes" id="UP000265581"/>
    </source>
</evidence>
<name>A0A371P153_9ACTN</name>
<keyword evidence="1" id="KW-0808">Transferase</keyword>
<keyword evidence="2" id="KW-1185">Reference proteome</keyword>
<dbReference type="OrthoDB" id="9771846at2"/>
<reference evidence="1 2" key="1">
    <citation type="submission" date="2018-08" db="EMBL/GenBank/DDBJ databases">
        <title>Aeromicrobium sp. M2KJ-4, whole genome shotgun sequence.</title>
        <authorList>
            <person name="Tuo L."/>
        </authorList>
    </citation>
    <scope>NUCLEOTIDE SEQUENCE [LARGE SCALE GENOMIC DNA]</scope>
    <source>
        <strain evidence="1 2">M2KJ-4</strain>
    </source>
</reference>
<dbReference type="Pfam" id="PF13641">
    <property type="entry name" value="Glyco_tranf_2_3"/>
    <property type="match status" value="1"/>
</dbReference>
<dbReference type="Gene3D" id="3.90.550.10">
    <property type="entry name" value="Spore Coat Polysaccharide Biosynthesis Protein SpsA, Chain A"/>
    <property type="match status" value="1"/>
</dbReference>